<proteinExistence type="predicted"/>
<keyword evidence="1" id="KW-1133">Transmembrane helix</keyword>
<evidence type="ECO:0000313" key="2">
    <source>
        <dbReference type="EMBL" id="ATJ03297.1"/>
    </source>
</evidence>
<dbReference type="EMBL" id="KY951448">
    <property type="protein sequence ID" value="ATJ03297.1"/>
    <property type="molecule type" value="Genomic_DNA"/>
</dbReference>
<keyword evidence="2" id="KW-0496">Mitochondrion</keyword>
<sequence length="80" mass="10084">MPQMGPVWWFYLMLTFWLSWLMVSLSFFYWFSLSSLMVFNSPLSVFFFFFFYYNKNELLFTNMNTKISLTNMMFFYFYDF</sequence>
<dbReference type="AlphaFoldDB" id="A0A343KPE7"/>
<gene>
    <name evidence="2" type="primary">ATP8</name>
</gene>
<keyword evidence="1" id="KW-0812">Transmembrane</keyword>
<name>A0A343KPE7_BEMTA</name>
<feature type="transmembrane region" description="Helical" evidence="1">
    <location>
        <begin position="36"/>
        <end position="53"/>
    </location>
</feature>
<organism evidence="2">
    <name type="scientific">Bemisia tabaci</name>
    <name type="common">Sweetpotato whitefly</name>
    <name type="synonym">Aleurodes tabaci</name>
    <dbReference type="NCBI Taxonomy" id="7038"/>
    <lineage>
        <taxon>Eukaryota</taxon>
        <taxon>Metazoa</taxon>
        <taxon>Ecdysozoa</taxon>
        <taxon>Arthropoda</taxon>
        <taxon>Hexapoda</taxon>
        <taxon>Insecta</taxon>
        <taxon>Pterygota</taxon>
        <taxon>Neoptera</taxon>
        <taxon>Paraneoptera</taxon>
        <taxon>Hemiptera</taxon>
        <taxon>Sternorrhyncha</taxon>
        <taxon>Aleyrodoidea</taxon>
        <taxon>Aleyrodidae</taxon>
        <taxon>Aleyrodinae</taxon>
        <taxon>Bemisia</taxon>
    </lineage>
</organism>
<protein>
    <submittedName>
        <fullName evidence="2">ATP synthase F0 subunit 8</fullName>
    </submittedName>
</protein>
<reference evidence="2" key="1">
    <citation type="journal article" date="2017" name="Genome Biol. Evol.">
        <title>The Trouble with MEAM2: Implications of Pseudogenes on Species Delimitation in the Globally Invasive Bemisia tabaci (Hemiptera: Aleyrodidae) Cryptic Species Complex.</title>
        <authorList>
            <person name="Tay W.T."/>
            <person name="Elfekih S."/>
            <person name="Court L.N."/>
            <person name="Gordon K.H.J."/>
            <person name="Delatte H."/>
            <person name="De Barro P.J."/>
        </authorList>
    </citation>
    <scope>NUCLEOTIDE SEQUENCE</scope>
</reference>
<keyword evidence="1" id="KW-0472">Membrane</keyword>
<accession>A0A343KPE7</accession>
<feature type="transmembrane region" description="Helical" evidence="1">
    <location>
        <begin position="7"/>
        <end position="30"/>
    </location>
</feature>
<geneLocation type="mitochondrion" evidence="2"/>
<evidence type="ECO:0000256" key="1">
    <source>
        <dbReference type="SAM" id="Phobius"/>
    </source>
</evidence>